<dbReference type="OrthoDB" id="8553452at2"/>
<dbReference type="NCBIfam" id="TIGR01643">
    <property type="entry name" value="YD_repeat_2x"/>
    <property type="match status" value="9"/>
</dbReference>
<sequence>MNTATSSRSDRRKAVPNRRCKGTNPRLLVETLEPRILMSGTGLGGVAASVSPQLTPVAVALLTTPTPTISWVGSSNGFWDDASNWRDSSGIARTPTASDNVLIDVAGAAPIITMRNNQAVNSLVSRDALSITSGTLTLATASEIDGTLGVTNANLAIGGMLATKGSSNFNNAILTGSGSLLNTGTLSFTGSDYTASTIDNSGTLNGKGGSLQLDYFGTGSLNNTGLVDLQGDASITSQAWGDSFTNSGTFRKSGGIGTSSVTSTFINNGGTVDAESGTLTVGGVGYAGTSAFAGGMFTAGAGAVLSFNGRTTLTGTFTGGGAGQVRFLASNDTYGWWTAGNGGATFNFSSPAVQLSGKFNANGTTFSNTGYLSLSPSSGAATLFGDWTNSGTIAQLGNTALDYAATVNNTATGVWDLQGDYNLYPGGAANSTAASFTNQGTLRKSVGTGSSTVVGGAFSNAGGTIDVRTGTLALGSNGGQSTSGNFQVATGAKLDLTNSADTSGNVVVSYGGLYTGGGGGTVQLAGNVLASSGTGATFNLPAGMFQWTGGGIAGGAVGVRNLGTIDISGSATKTLGGTLRNDGTINLKAGGLQFDDLGVGTLDNHSLVDIQGDFAFTHRYADAPAMDNSGTLRKSGGGTVSLGPVTLNNQGGTVDVQAGILRINGGTQNGGTFNAASGTELQLAGTHTLAGAFSGSGAGAVRLDGDLYTVSPTGASFNFQPGLLRWNSGHIDGGSAGLLNIGSFSRADDDPTASTTLPILAGLVNNAGNFTVNGYSFGMYAGSVFTNRAGAQFDLQQGNELITINTEGGGSGAGPLFINQGTLRKSAAGTSIFALTGFDTSGGTVDVETGTLTFDRGTVTGGSLKVAAGAILDLADSSDTSGNVGVTYSGHFTGSGTGTVALAGNVLFAGSAGASFNLPDGMFQWSGGVINGGTAGFDNQGSLSLVGSSTKAIGGLIINDGTVHQQSGNVQLDYTSGSTTLGGTLQNNGLWDLQSDGGFTRQYLVGGVAVNNAGTLRKSGGTGVAGSGYGTPFNNMGTVEVRSGTLNLLDAAVAQISGTTLTGGQWIVGTNSSLKLPGAIASNQGNVTLDGAGSSFDALNPLSTNAGSLNVLRGRNFATAGNLTNTGTLTLDAGSALNVAGTYTQGSAATLATQIGGNPASGQFGRLVSGGNATLDGNFKSTLVNGFGPTGGDSFQVMQFPSHTGSFASVTLPTSAGGTLFSSTLSNTGFTLNAQASAADLAVGTITLPSGTLAPGQQASLDITVNNIGGLPASGGWTDSVYLSTDAALDPGDILLARVQHSTDVAAGASYHDVVNAALPGVPDGAYHVIVVADSRGQVNDPNRVNNTGVSTGTLVTRIPALQIGQTATGQLGDGQDTWYHLVVPPGANLDISATAGPAGAQVYLRYGTLPSRSDYDQTTSTTAADAKLRLSNAQGGDYYVLLHGLPNGGAAQTYTLSAKSASFAVTDFGPEHEVTPTPNRYILLQGSQFTQQTRVSLVASDGTIYYPGSVNFVDSTRVEATFDLSAVPLGSYTVRATDGAQVANASSTLDIVSVPIGNFASSTILTPSVVHVGAPIPMTVTVHGVNGLAVPVPFLQVDSTNVSSDKHLDLVDPKLPELLGPGGSMDFGHLFFPSPKAAHVVSDFNLSQVNLLKTIDWDAQKDQMRPKGITPEAWDAIWANLRPLLGNIVGDFYRQLEIDAAALAANGVQVNNIGDLLGFEIMKANAQMAPPVKPSSLDLSLPSPGLALNFGRSFLGDSIAGRYTLGRLGRGWVDSFDFFASTDAATQVVTIRDGAATRYFAPGSNGSFVGKPGDSGTLTLVNGAYQLREKTGALTVFHADGTLDYLQDPNHNRITASYTNGQMTRLTHTDGDTITLAYNAQGRLAQVADSAGRTAVYGYDASGQELLSVTTAEGTTQYSYTADTSGPQAYALTSIANPDGTHVFYDYDTQGRLKTTQLDGGAQALAYTYDAASMRITDAQNNSATLKFDGAGRVIRTDGAQGQISQTQYNVIGQVAAKAALGGGVATFGYDAMGNATQLTDPTGASLNLTYNPTANGLAQFTDARGNGFNNAFDANGNATRTTMADGSTASYAYDAMGNLVQSVDRNGLVTRTSYNSRGQVTQIVAADGSTTTYTYDAHANLATATNASGTIAMSYDGADRMTRIAYPDGRFLQYSYNTKGQRTQMVDNAGFTTNYGYDAVGRLVAVTDAAGQLIARYSYDTLGHLVRKDEGNGNHTAYSYDASGQLTRIDNIAADGSVNSSYAYSYDLLGRRTSLTTTEGTTSYGYDGDSRLTSVTLPDGRVIAYSYDAAGNRVQVNDAGSVSSYTTNNLNEYTSAAGAANTFDSAGNLVASTGPSGTSAYTYDALGRLLTVTNAGGTWTYEYDALGNRSASVHNGQRTEYLVDPSGLGNVVGTYDGSGALTAHYTYGLGLTSQVAAGNQASYYDFDANGSTVGLSSAAGSYVNSYSYLPFGELRSATQGVANPFQFGGAMGVQADGSGLSFMRARYYDSNQGRFMQADPLGLVGSTNAYSYGSNNPVNRVDPSGLASTNYQFGFGAGGAFTVGVVVNDNGSAYLQVGFGVGVGGGYSVTESPADASDNSLGYSLSFGGGYATGGYDYDPASGAITPNVGLGGAELGVSYTVNTTFLLWSATKPTAPTAPSIAGPFAPELLDDQGQLTACIGSQEDLALEQFDAACSAMPKLAADPVGTVHTEQRSPSDPNFISGPAGFGTAQFVRNDALLPYEIGFENKPSASAPAQQVVITQQLDPNLDLSTFQLGGFGFGSVNVDVPTGRQFYSTRLDERSTLGLFVDATASLDTSSRTVTWTLTAIVPGTLDLPADASIGFLPPDDATGRGEGYASYYVQPKAGLASGAVVNAQASIVFDTNAPVATNVFTNALDADAPTSRVSALPATTNTASFNLAWSGGDGAGSGIASYDIYVSTDGGAFVPLLQATTQTSTVFNGSDGHRYGFYSVATDNVGRQEAPKTAADASTVVPLQPPVIAGLPGPVAFTEGGPPVLAAPALVVTDADSAQLVSATVAIASGVQAGDSLSATTAGTAITASYDPKAGVLTLSGAATVAAYQTVLDSVAFASSSQNPTAYGTDISRGLNWQVSAGTLSSSVVASTINVVGVDQAPVISGAGNAVTFTQGGAAVAVGPAITLSDVDNLALSSARVSISAGLLPGDLLAANTAGTTIAASYDATAGVLTLAGSDTVAHYQQVLDTVSFQSTSANPSNSGSDTSRQVAWQVSDGTLVSAAAGATSLVRIQPTLLQVTALTPTADGFHVAFSEPIATSALNLYDGQGASFGAADLGLFDATGKRIAGSLVVDADRFGLTFVKTGSVLAPGSYTVTLDSRSDAFTDTQGRLLDGNGDGIAGGNYVGSFNVASSSTATLSVGEIARGPGQSLAIPAVNYGFPVVLDGAAGATRVAFTLQYDPSLLQVSGLSAGALPAGSSVQTDTSTPGLMRVTIQAGAPLPTGRIVLGRLDATVPMTAPYRTDGLLHLTNLQLDGGARAMIGADGVLAVGYIGDASGDMAYSKLDFTLMNRVLLNQDSGFGAWPLVDPTVIGDIDRNGVLQSADAMKLALQIAGIPQKDIPQIPTASSATPSANPATGASAVALGGPSVPAAVTVQATPISPTASHAVDRSATTLRHAAVPLSTSFSHQSAATLLAQRTASVVRPAEPAAPTSASPASAATPQIVLDVRSVDFHVERRVPQPWIAAWLMPPPDDDPEPVKPWALVVRRQAPLPVH</sequence>
<evidence type="ECO:0000256" key="1">
    <source>
        <dbReference type="ARBA" id="ARBA00022737"/>
    </source>
</evidence>
<dbReference type="Gene3D" id="2.60.120.380">
    <property type="match status" value="1"/>
</dbReference>
<dbReference type="InterPro" id="IPR011044">
    <property type="entry name" value="Quino_amine_DH_bsu"/>
</dbReference>
<evidence type="ECO:0000259" key="3">
    <source>
        <dbReference type="Pfam" id="PF07705"/>
    </source>
</evidence>
<reference evidence="6 7" key="1">
    <citation type="submission" date="2019-03" db="EMBL/GenBank/DDBJ databases">
        <title>Genomic Encyclopedia of Type Strains, Phase IV (KMG-IV): sequencing the most valuable type-strain genomes for metagenomic binning, comparative biology and taxonomic classification.</title>
        <authorList>
            <person name="Goeker M."/>
        </authorList>
    </citation>
    <scope>NUCLEOTIDE SEQUENCE [LARGE SCALE GENOMIC DNA]</scope>
    <source>
        <strain evidence="6 7">DSM 654</strain>
    </source>
</reference>
<dbReference type="InterPro" id="IPR013783">
    <property type="entry name" value="Ig-like_fold"/>
</dbReference>
<evidence type="ECO:0000259" key="4">
    <source>
        <dbReference type="Pfam" id="PF24595"/>
    </source>
</evidence>
<protein>
    <submittedName>
        <fullName evidence="6">RHS repeat-associated protein</fullName>
    </submittedName>
</protein>
<evidence type="ECO:0000313" key="7">
    <source>
        <dbReference type="Proteomes" id="UP000295110"/>
    </source>
</evidence>
<dbReference type="Gene3D" id="2.60.40.10">
    <property type="entry name" value="Immunoglobulins"/>
    <property type="match status" value="1"/>
</dbReference>
<dbReference type="Pfam" id="PF07705">
    <property type="entry name" value="CARDB"/>
    <property type="match status" value="1"/>
</dbReference>
<name>A0A4V2VPY8_ROSSA</name>
<accession>A0A4V2VPY8</accession>
<gene>
    <name evidence="6" type="ORF">EV671_102263</name>
</gene>
<proteinExistence type="predicted"/>
<dbReference type="NCBIfam" id="NF012209">
    <property type="entry name" value="LEPR-8K"/>
    <property type="match status" value="1"/>
</dbReference>
<evidence type="ECO:0000256" key="2">
    <source>
        <dbReference type="SAM" id="MobiDB-lite"/>
    </source>
</evidence>
<dbReference type="InterPro" id="IPR055353">
    <property type="entry name" value="DUF7619"/>
</dbReference>
<feature type="domain" description="CARDB" evidence="3">
    <location>
        <begin position="1239"/>
        <end position="1348"/>
    </location>
</feature>
<dbReference type="InterPro" id="IPR011635">
    <property type="entry name" value="CARDB"/>
</dbReference>
<feature type="region of interest" description="Disordered" evidence="2">
    <location>
        <begin position="1"/>
        <end position="22"/>
    </location>
</feature>
<feature type="domain" description="DUF7619" evidence="4">
    <location>
        <begin position="2854"/>
        <end position="2898"/>
    </location>
</feature>
<feature type="domain" description="Teneurin-like YD-shell" evidence="5">
    <location>
        <begin position="2278"/>
        <end position="2539"/>
    </location>
</feature>
<dbReference type="RefSeq" id="WP_132573951.1">
    <property type="nucleotide sequence ID" value="NZ_CBCSGL010000019.1"/>
</dbReference>
<keyword evidence="1" id="KW-0677">Repeat</keyword>
<dbReference type="EMBL" id="SMBU01000022">
    <property type="protein sequence ID" value="TCU92549.1"/>
    <property type="molecule type" value="Genomic_DNA"/>
</dbReference>
<dbReference type="PANTHER" id="PTHR32305:SF15">
    <property type="entry name" value="PROTEIN RHSA-RELATED"/>
    <property type="match status" value="1"/>
</dbReference>
<keyword evidence="7" id="KW-1185">Reference proteome</keyword>
<comment type="caution">
    <text evidence="6">The sequence shown here is derived from an EMBL/GenBank/DDBJ whole genome shotgun (WGS) entry which is preliminary data.</text>
</comment>
<dbReference type="Proteomes" id="UP000295110">
    <property type="component" value="Unassembled WGS sequence"/>
</dbReference>
<dbReference type="Gene3D" id="2.180.10.10">
    <property type="entry name" value="RHS repeat-associated core"/>
    <property type="match status" value="3"/>
</dbReference>
<dbReference type="InterPro" id="IPR053786">
    <property type="entry name" value="LEPRxLL_CS"/>
</dbReference>
<dbReference type="InterPro" id="IPR022385">
    <property type="entry name" value="Rhs_assc_core"/>
</dbReference>
<dbReference type="Pfam" id="PF24595">
    <property type="entry name" value="DUF7619"/>
    <property type="match status" value="1"/>
</dbReference>
<dbReference type="InterPro" id="IPR006530">
    <property type="entry name" value="YD"/>
</dbReference>
<dbReference type="InterPro" id="IPR056823">
    <property type="entry name" value="TEN-like_YD-shell"/>
</dbReference>
<organism evidence="6 7">
    <name type="scientific">Roseateles saccharophilus</name>
    <name type="common">Pseudomonas saccharophila</name>
    <dbReference type="NCBI Taxonomy" id="304"/>
    <lineage>
        <taxon>Bacteria</taxon>
        <taxon>Pseudomonadati</taxon>
        <taxon>Pseudomonadota</taxon>
        <taxon>Betaproteobacteria</taxon>
        <taxon>Burkholderiales</taxon>
        <taxon>Sphaerotilaceae</taxon>
        <taxon>Roseateles</taxon>
    </lineage>
</organism>
<evidence type="ECO:0000259" key="5">
    <source>
        <dbReference type="Pfam" id="PF25023"/>
    </source>
</evidence>
<dbReference type="SUPFAM" id="SSF50969">
    <property type="entry name" value="YVTN repeat-like/Quinoprotein amine dehydrogenase"/>
    <property type="match status" value="1"/>
</dbReference>
<dbReference type="PANTHER" id="PTHR32305">
    <property type="match status" value="1"/>
</dbReference>
<dbReference type="Pfam" id="PF25023">
    <property type="entry name" value="TEN_YD-shell"/>
    <property type="match status" value="2"/>
</dbReference>
<evidence type="ECO:0000313" key="6">
    <source>
        <dbReference type="EMBL" id="TCU92549.1"/>
    </source>
</evidence>
<feature type="domain" description="Teneurin-like YD-shell" evidence="5">
    <location>
        <begin position="2095"/>
        <end position="2270"/>
    </location>
</feature>
<dbReference type="NCBIfam" id="TIGR03696">
    <property type="entry name" value="Rhs_assc_core"/>
    <property type="match status" value="1"/>
</dbReference>
<dbReference type="InterPro" id="IPR050708">
    <property type="entry name" value="T6SS_VgrG/RHS"/>
</dbReference>